<protein>
    <submittedName>
        <fullName evidence="2">Small terminase subunit-like protein</fullName>
    </submittedName>
</protein>
<organism evidence="2 3">
    <name type="scientific">Aeromonas phage MJG</name>
    <dbReference type="NCBI Taxonomy" id="2510451"/>
    <lineage>
        <taxon>Viruses</taxon>
        <taxon>Duplodnaviria</taxon>
        <taxon>Heunggongvirae</taxon>
        <taxon>Uroviricota</taxon>
        <taxon>Caudoviricetes</taxon>
        <taxon>Autographivirales</taxon>
        <taxon>Autosignataviridae</taxon>
        <taxon>Colwellvirinae</taxon>
        <taxon>Daolivirus</taxon>
        <taxon>Daolivirus MJG</taxon>
    </lineage>
</organism>
<keyword evidence="3" id="KW-1185">Reference proteome</keyword>
<sequence>MADMRPNKKAASEDEVGLVHKLTTTLYVKRLQHMIDLVEQGAAIDEVFNDKVVKDAGNWAAQSNGITCAAPEADEESALHKRLQAIKAQQSGRGARATGTDNVIPFLDEENS</sequence>
<dbReference type="Proteomes" id="UP000327497">
    <property type="component" value="Segment"/>
</dbReference>
<reference evidence="2 3" key="1">
    <citation type="journal article" date="2019" name="Virus Res.">
        <title>Genomic characterization of a novel virulent phage infecting the Aeromonas hydrophila isolated from rainbow trout (Oncorhynchus mykiss).</title>
        <authorList>
            <person name="Cao Y."/>
            <person name="Li S."/>
            <person name="Wang D."/>
            <person name="Zhao J."/>
            <person name="Xu L."/>
            <person name="Liu H."/>
            <person name="Lu T."/>
            <person name="Mou Z."/>
        </authorList>
    </citation>
    <scope>NUCLEOTIDE SEQUENCE [LARGE SCALE GENOMIC DNA]</scope>
</reference>
<evidence type="ECO:0000313" key="3">
    <source>
        <dbReference type="Proteomes" id="UP000327497"/>
    </source>
</evidence>
<feature type="region of interest" description="Disordered" evidence="1">
    <location>
        <begin position="90"/>
        <end position="112"/>
    </location>
</feature>
<name>A0A5J6A0V0_9CAUD</name>
<dbReference type="EMBL" id="MK455769">
    <property type="protein sequence ID" value="QBJ01057.1"/>
    <property type="molecule type" value="Genomic_DNA"/>
</dbReference>
<accession>A0A5J6A0V0</accession>
<evidence type="ECO:0000256" key="1">
    <source>
        <dbReference type="SAM" id="MobiDB-lite"/>
    </source>
</evidence>
<dbReference type="InterPro" id="IPR024345">
    <property type="entry name" value="DNA_matur_Phage_T7-like"/>
</dbReference>
<proteinExistence type="predicted"/>
<dbReference type="Pfam" id="PF11123">
    <property type="entry name" value="DNA_Packaging_2"/>
    <property type="match status" value="1"/>
</dbReference>
<evidence type="ECO:0000313" key="2">
    <source>
        <dbReference type="EMBL" id="QBJ01057.1"/>
    </source>
</evidence>